<keyword evidence="6" id="KW-1185">Reference proteome</keyword>
<evidence type="ECO:0000256" key="3">
    <source>
        <dbReference type="PIRSR" id="PIRSR000097-3"/>
    </source>
</evidence>
<dbReference type="InterPro" id="IPR036812">
    <property type="entry name" value="NAD(P)_OxRdtase_dom_sf"/>
</dbReference>
<evidence type="ECO:0000256" key="2">
    <source>
        <dbReference type="PIRSR" id="PIRSR000097-2"/>
    </source>
</evidence>
<evidence type="ECO:0000313" key="5">
    <source>
        <dbReference type="EMBL" id="KIY53896.1"/>
    </source>
</evidence>
<dbReference type="PIRSF" id="PIRSF000097">
    <property type="entry name" value="AKR"/>
    <property type="match status" value="1"/>
</dbReference>
<feature type="active site" description="Proton donor" evidence="1">
    <location>
        <position position="51"/>
    </location>
</feature>
<dbReference type="Proteomes" id="UP000054144">
    <property type="component" value="Unassembled WGS sequence"/>
</dbReference>
<dbReference type="GO" id="GO:0016652">
    <property type="term" value="F:oxidoreductase activity, acting on NAD(P)H as acceptor"/>
    <property type="evidence" value="ECO:0007669"/>
    <property type="project" value="InterPro"/>
</dbReference>
<dbReference type="SUPFAM" id="SSF51430">
    <property type="entry name" value="NAD(P)-linked oxidoreductase"/>
    <property type="match status" value="1"/>
</dbReference>
<name>A0A0D7ARE0_9AGAR</name>
<feature type="domain" description="NADP-dependent oxidoreductase" evidence="4">
    <location>
        <begin position="17"/>
        <end position="275"/>
    </location>
</feature>
<dbReference type="PRINTS" id="PR00069">
    <property type="entry name" value="ALDKETRDTASE"/>
</dbReference>
<dbReference type="InterPro" id="IPR044494">
    <property type="entry name" value="AKR3C2/3"/>
</dbReference>
<evidence type="ECO:0000313" key="6">
    <source>
        <dbReference type="Proteomes" id="UP000054144"/>
    </source>
</evidence>
<dbReference type="PROSITE" id="PS00062">
    <property type="entry name" value="ALDOKETO_REDUCTASE_2"/>
    <property type="match status" value="1"/>
</dbReference>
<protein>
    <submittedName>
        <fullName evidence="5">Aldo/keto reductase</fullName>
    </submittedName>
</protein>
<dbReference type="InterPro" id="IPR020471">
    <property type="entry name" value="AKR"/>
</dbReference>
<dbReference type="OrthoDB" id="416253at2759"/>
<dbReference type="EMBL" id="KN881583">
    <property type="protein sequence ID" value="KIY53896.1"/>
    <property type="molecule type" value="Genomic_DNA"/>
</dbReference>
<dbReference type="Pfam" id="PF00248">
    <property type="entry name" value="Aldo_ket_red"/>
    <property type="match status" value="1"/>
</dbReference>
<proteinExistence type="predicted"/>
<dbReference type="CDD" id="cd19120">
    <property type="entry name" value="AKR_AKR3C2-3"/>
    <property type="match status" value="1"/>
</dbReference>
<feature type="binding site" evidence="2">
    <location>
        <position position="111"/>
    </location>
    <ligand>
        <name>substrate</name>
    </ligand>
</feature>
<feature type="site" description="Lowers pKa of active site Tyr" evidence="3">
    <location>
        <position position="76"/>
    </location>
</feature>
<dbReference type="Gene3D" id="3.20.20.100">
    <property type="entry name" value="NADP-dependent oxidoreductase domain"/>
    <property type="match status" value="1"/>
</dbReference>
<evidence type="ECO:0000256" key="1">
    <source>
        <dbReference type="PIRSR" id="PIRSR000097-1"/>
    </source>
</evidence>
<dbReference type="InterPro" id="IPR023210">
    <property type="entry name" value="NADP_OxRdtase_dom"/>
</dbReference>
<sequence length="300" mass="33304">MSVPTYTLNDGNKAPCMSFGTGTAYWKREATDGILMAHKIGFQHIDTAHVYENEESVAAALATLGRPRSEFYITTKLDITFQVGKGRTVRDCLLESLRKLGTDYVDCYLVHIPEPSFTQGTLPQLWKEMEGVKKEGLARSIGVSNFRVKDFEAFVDGADIMPTINQIEMHPYLYKVSKAVIEYCQSRGIVVASWGAQAPLVKNGPVTSVLETIAARLTASSGSPVSLGQVLTKWQLQKGILVVFTSTKEERIKEFLAVPQLPNLIDDEIVAIEEAGAKIHYRRVALNLFPEENNPPDPKW</sequence>
<dbReference type="AlphaFoldDB" id="A0A0D7ARE0"/>
<reference evidence="5 6" key="1">
    <citation type="journal article" date="2015" name="Fungal Genet. Biol.">
        <title>Evolution of novel wood decay mechanisms in Agaricales revealed by the genome sequences of Fistulina hepatica and Cylindrobasidium torrendii.</title>
        <authorList>
            <person name="Floudas D."/>
            <person name="Held B.W."/>
            <person name="Riley R."/>
            <person name="Nagy L.G."/>
            <person name="Koehler G."/>
            <person name="Ransdell A.S."/>
            <person name="Younus H."/>
            <person name="Chow J."/>
            <person name="Chiniquy J."/>
            <person name="Lipzen A."/>
            <person name="Tritt A."/>
            <person name="Sun H."/>
            <person name="Haridas S."/>
            <person name="LaButti K."/>
            <person name="Ohm R.A."/>
            <person name="Kues U."/>
            <person name="Blanchette R.A."/>
            <person name="Grigoriev I.V."/>
            <person name="Minto R.E."/>
            <person name="Hibbett D.S."/>
        </authorList>
    </citation>
    <scope>NUCLEOTIDE SEQUENCE [LARGE SCALE GENOMIC DNA]</scope>
    <source>
        <strain evidence="5 6">ATCC 64428</strain>
    </source>
</reference>
<accession>A0A0D7ARE0</accession>
<gene>
    <name evidence="5" type="ORF">FISHEDRAFT_32447</name>
</gene>
<evidence type="ECO:0000259" key="4">
    <source>
        <dbReference type="Pfam" id="PF00248"/>
    </source>
</evidence>
<dbReference type="InterPro" id="IPR018170">
    <property type="entry name" value="Aldo/ket_reductase_CS"/>
</dbReference>
<organism evidence="5 6">
    <name type="scientific">Fistulina hepatica ATCC 64428</name>
    <dbReference type="NCBI Taxonomy" id="1128425"/>
    <lineage>
        <taxon>Eukaryota</taxon>
        <taxon>Fungi</taxon>
        <taxon>Dikarya</taxon>
        <taxon>Basidiomycota</taxon>
        <taxon>Agaricomycotina</taxon>
        <taxon>Agaricomycetes</taxon>
        <taxon>Agaricomycetidae</taxon>
        <taxon>Agaricales</taxon>
        <taxon>Fistulinaceae</taxon>
        <taxon>Fistulina</taxon>
    </lineage>
</organism>
<dbReference type="PANTHER" id="PTHR11732">
    <property type="entry name" value="ALDO/KETO REDUCTASE"/>
    <property type="match status" value="1"/>
</dbReference>